<feature type="domain" description="Peptidase M24" evidence="6">
    <location>
        <begin position="440"/>
        <end position="674"/>
    </location>
</feature>
<evidence type="ECO:0000259" key="6">
    <source>
        <dbReference type="Pfam" id="PF00557"/>
    </source>
</evidence>
<evidence type="ECO:0000256" key="2">
    <source>
        <dbReference type="ARBA" id="ARBA00008766"/>
    </source>
</evidence>
<gene>
    <name evidence="9" type="ORF">CVT26_006092</name>
</gene>
<comment type="caution">
    <text evidence="9">The sequence shown here is derived from an EMBL/GenBank/DDBJ whole genome shotgun (WGS) entry which is preliminary data.</text>
</comment>
<comment type="cofactor">
    <cofactor evidence="1">
        <name>Mn(2+)</name>
        <dbReference type="ChEBI" id="CHEBI:29035"/>
    </cofactor>
</comment>
<dbReference type="InterPro" id="IPR033740">
    <property type="entry name" value="Pept_M24B"/>
</dbReference>
<dbReference type="SUPFAM" id="SSF53092">
    <property type="entry name" value="Creatinase/prolidase N-terminal domain"/>
    <property type="match status" value="1"/>
</dbReference>
<dbReference type="Gene3D" id="3.90.230.10">
    <property type="entry name" value="Creatinase/methionine aminopeptidase superfamily"/>
    <property type="match status" value="1"/>
</dbReference>
<evidence type="ECO:0000256" key="4">
    <source>
        <dbReference type="ARBA" id="ARBA00022801"/>
    </source>
</evidence>
<dbReference type="AlphaFoldDB" id="A0A409WBS5"/>
<dbReference type="STRING" id="231916.A0A409WBS5"/>
<dbReference type="FunCoup" id="A0A409WBS5">
    <property type="interactions" value="352"/>
</dbReference>
<dbReference type="InterPro" id="IPR032416">
    <property type="entry name" value="Peptidase_M24_C"/>
</dbReference>
<evidence type="ECO:0000256" key="5">
    <source>
        <dbReference type="ARBA" id="ARBA00023211"/>
    </source>
</evidence>
<dbReference type="Proteomes" id="UP000284706">
    <property type="component" value="Unassembled WGS sequence"/>
</dbReference>
<dbReference type="EMBL" id="NHYE01005209">
    <property type="protein sequence ID" value="PPQ75972.1"/>
    <property type="molecule type" value="Genomic_DNA"/>
</dbReference>
<organism evidence="9 10">
    <name type="scientific">Gymnopilus dilepis</name>
    <dbReference type="NCBI Taxonomy" id="231916"/>
    <lineage>
        <taxon>Eukaryota</taxon>
        <taxon>Fungi</taxon>
        <taxon>Dikarya</taxon>
        <taxon>Basidiomycota</taxon>
        <taxon>Agaricomycotina</taxon>
        <taxon>Agaricomycetes</taxon>
        <taxon>Agaricomycetidae</taxon>
        <taxon>Agaricales</taxon>
        <taxon>Agaricineae</taxon>
        <taxon>Hymenogastraceae</taxon>
        <taxon>Gymnopilus</taxon>
    </lineage>
</organism>
<dbReference type="InterPro" id="IPR000587">
    <property type="entry name" value="Creatinase_N"/>
</dbReference>
<evidence type="ECO:0000259" key="7">
    <source>
        <dbReference type="Pfam" id="PF01321"/>
    </source>
</evidence>
<evidence type="ECO:0008006" key="11">
    <source>
        <dbReference type="Google" id="ProtNLM"/>
    </source>
</evidence>
<evidence type="ECO:0000256" key="1">
    <source>
        <dbReference type="ARBA" id="ARBA00001936"/>
    </source>
</evidence>
<dbReference type="GO" id="GO:0046872">
    <property type="term" value="F:metal ion binding"/>
    <property type="evidence" value="ECO:0007669"/>
    <property type="project" value="UniProtKB-KW"/>
</dbReference>
<dbReference type="GO" id="GO:0070006">
    <property type="term" value="F:metalloaminopeptidase activity"/>
    <property type="evidence" value="ECO:0007669"/>
    <property type="project" value="InterPro"/>
</dbReference>
<feature type="domain" description="Creatinase N-terminal" evidence="7">
    <location>
        <begin position="91"/>
        <end position="247"/>
    </location>
</feature>
<dbReference type="InterPro" id="IPR050422">
    <property type="entry name" value="X-Pro_aminopeptidase_P"/>
</dbReference>
<evidence type="ECO:0000313" key="9">
    <source>
        <dbReference type="EMBL" id="PPQ75972.1"/>
    </source>
</evidence>
<evidence type="ECO:0000313" key="10">
    <source>
        <dbReference type="Proteomes" id="UP000284706"/>
    </source>
</evidence>
<accession>A0A409WBS5</accession>
<reference evidence="9 10" key="1">
    <citation type="journal article" date="2018" name="Evol. Lett.">
        <title>Horizontal gene cluster transfer increased hallucinogenic mushroom diversity.</title>
        <authorList>
            <person name="Reynolds H.T."/>
            <person name="Vijayakumar V."/>
            <person name="Gluck-Thaler E."/>
            <person name="Korotkin H.B."/>
            <person name="Matheny P.B."/>
            <person name="Slot J.C."/>
        </authorList>
    </citation>
    <scope>NUCLEOTIDE SEQUENCE [LARGE SCALE GENOMIC DNA]</scope>
    <source>
        <strain evidence="9 10">SRW20</strain>
    </source>
</reference>
<dbReference type="InParanoid" id="A0A409WBS5"/>
<dbReference type="FunFam" id="3.40.350.10:FF:000003">
    <property type="entry name" value="Xaa-pro aminopeptidase P"/>
    <property type="match status" value="1"/>
</dbReference>
<dbReference type="Pfam" id="PF16189">
    <property type="entry name" value="Creatinase_N_2"/>
    <property type="match status" value="1"/>
</dbReference>
<name>A0A409WBS5_9AGAR</name>
<dbReference type="InterPro" id="IPR000994">
    <property type="entry name" value="Pept_M24"/>
</dbReference>
<sequence length="747" mass="83865">MWRQSQVWCRVRPAQKPSHIRALHLLSRSPSSSSVSLVLSGRSQRQEVLRTFCASSIIGSVRSNTTSPPSERDDIESMGAVGQQTVNTTERLAKLRELMRKYGVQAFVVPSEDQHAIIFDFHVRSVLFCLLACLFATDSSEYLAHCDERRAFISGFNGSAGCAVVTLDKAHLFTDGRYFLQAAKQLDENWVLMKQGLPDVPTWQEFLHKNLEPKTKIGIDPTLISASDAESLNKKLAEKESELVSLPQNLVDAVWGADRPTRPKNRVFHLDEKYSGQSHRDKVAKIWEELEKKKAKALVVTMLDEVAWLFNLRGSDIDFNPGIFYCSYQSFSELIFLAVFFSYAVLTKDKVTLFVESEQLDSSAQKYLEGGQVEVKPYGGFFEYLKALAGTLDLKDDWKILIGDKASLAVAEALGKGTYTIARSPVTDLKAIKNETELEGFRQSHIRDGAALARYFAWLEEQLNNGAKLSESQAADQLEKYRSELDLFQGLSFTTISSTGPNGGELFEAEFDFLDSERFEAIIHYSPDPNDCDIIKKEQVYLCDSGGQYLDGTTDVTRTWHFGTPSDEEKRAFTRVLQGNIAIDTAVFPVGTTGYIIDSWARRALWQDGLDFRHGTGHGVGHFLNVHEGPQGIGTRITLNSAPLKAGMTVSNEPGYYADGRFGIRIENIVLVREAKTPNNFGDKGYLCFENVTMCPIQKKLIDTSLLSELEKKWLDAYHKETFEKVSPLLKNDPRALEWLKRECSPL</sequence>
<dbReference type="Pfam" id="PF01321">
    <property type="entry name" value="Creatinase_N"/>
    <property type="match status" value="1"/>
</dbReference>
<dbReference type="PANTHER" id="PTHR43763:SF6">
    <property type="entry name" value="XAA-PRO AMINOPEPTIDASE 1"/>
    <property type="match status" value="1"/>
</dbReference>
<dbReference type="GO" id="GO:0005737">
    <property type="term" value="C:cytoplasm"/>
    <property type="evidence" value="ECO:0007669"/>
    <property type="project" value="UniProtKB-ARBA"/>
</dbReference>
<dbReference type="InterPro" id="IPR029149">
    <property type="entry name" value="Creatin/AminoP/Spt16_N"/>
</dbReference>
<dbReference type="SUPFAM" id="SSF55920">
    <property type="entry name" value="Creatinase/aminopeptidase"/>
    <property type="match status" value="1"/>
</dbReference>
<dbReference type="Gene3D" id="3.40.350.10">
    <property type="entry name" value="Creatinase/prolidase N-terminal domain"/>
    <property type="match status" value="2"/>
</dbReference>
<dbReference type="Pfam" id="PF16188">
    <property type="entry name" value="Peptidase_M24_C"/>
    <property type="match status" value="1"/>
</dbReference>
<keyword evidence="4" id="KW-0378">Hydrolase</keyword>
<comment type="similarity">
    <text evidence="2">Belongs to the peptidase M24B family.</text>
</comment>
<dbReference type="CDD" id="cd01085">
    <property type="entry name" value="APP"/>
    <property type="match status" value="1"/>
</dbReference>
<dbReference type="Pfam" id="PF00557">
    <property type="entry name" value="Peptidase_M24"/>
    <property type="match status" value="1"/>
</dbReference>
<dbReference type="OrthoDB" id="9995434at2759"/>
<feature type="domain" description="Peptidase M24 C-terminal" evidence="8">
    <location>
        <begin position="685"/>
        <end position="747"/>
    </location>
</feature>
<keyword evidence="3" id="KW-0479">Metal-binding</keyword>
<evidence type="ECO:0000256" key="3">
    <source>
        <dbReference type="ARBA" id="ARBA00022723"/>
    </source>
</evidence>
<keyword evidence="5" id="KW-0464">Manganese</keyword>
<dbReference type="InterPro" id="IPR036005">
    <property type="entry name" value="Creatinase/aminopeptidase-like"/>
</dbReference>
<protein>
    <recommendedName>
        <fullName evidence="11">Xaa-Pro aminopeptidase P</fullName>
    </recommendedName>
</protein>
<proteinExistence type="inferred from homology"/>
<keyword evidence="10" id="KW-1185">Reference proteome</keyword>
<evidence type="ECO:0000259" key="8">
    <source>
        <dbReference type="Pfam" id="PF16188"/>
    </source>
</evidence>
<dbReference type="PANTHER" id="PTHR43763">
    <property type="entry name" value="XAA-PRO AMINOPEPTIDASE 1"/>
    <property type="match status" value="1"/>
</dbReference>
<dbReference type="FunFam" id="3.90.230.10:FF:000007">
    <property type="entry name" value="Xaa-Pro aminopeptidase P"/>
    <property type="match status" value="1"/>
</dbReference>